<sequence>EVLKESSARRKWVALCWLLTFWCPTPFLKWIGRMKRIDVQQAWREDLALNMIIWFICACATFLIAVLGNLIFPTQHVLSTGASHSLTTDPNNISMAIREEVFDLTQVAQTH</sequence>
<reference evidence="2" key="2">
    <citation type="submission" date="2020-11" db="EMBL/GenBank/DDBJ databases">
        <authorList>
            <consortium name="DOE Joint Genome Institute"/>
            <person name="Kuo A."/>
            <person name="Miyauchi S."/>
            <person name="Kiss E."/>
            <person name="Drula E."/>
            <person name="Kohler A."/>
            <person name="Sanchez-Garcia M."/>
            <person name="Andreopoulos B."/>
            <person name="Barry K.W."/>
            <person name="Bonito G."/>
            <person name="Buee M."/>
            <person name="Carver A."/>
            <person name="Chen C."/>
            <person name="Cichocki N."/>
            <person name="Clum A."/>
            <person name="Culley D."/>
            <person name="Crous P.W."/>
            <person name="Fauchery L."/>
            <person name="Girlanda M."/>
            <person name="Hayes R."/>
            <person name="Keri Z."/>
            <person name="Labutti K."/>
            <person name="Lipzen A."/>
            <person name="Lombard V."/>
            <person name="Magnuson J."/>
            <person name="Maillard F."/>
            <person name="Morin E."/>
            <person name="Murat C."/>
            <person name="Nolan M."/>
            <person name="Ohm R."/>
            <person name="Pangilinan J."/>
            <person name="Pereira M."/>
            <person name="Perotto S."/>
            <person name="Peter M."/>
            <person name="Riley R."/>
            <person name="Sitrit Y."/>
            <person name="Stielow B."/>
            <person name="Szollosi G."/>
            <person name="Zifcakova L."/>
            <person name="Stursova M."/>
            <person name="Spatafora J.W."/>
            <person name="Tedersoo L."/>
            <person name="Vaario L.-M."/>
            <person name="Yamada A."/>
            <person name="Yan M."/>
            <person name="Wang P."/>
            <person name="Xu J."/>
            <person name="Bruns T."/>
            <person name="Baldrian P."/>
            <person name="Vilgalys R."/>
            <person name="Henrissat B."/>
            <person name="Grigoriev I.V."/>
            <person name="Hibbett D."/>
            <person name="Nagy L.G."/>
            <person name="Martin F.M."/>
        </authorList>
    </citation>
    <scope>NUCLEOTIDE SEQUENCE</scope>
    <source>
        <strain evidence="2">UH-Tt-Lm1</strain>
    </source>
</reference>
<dbReference type="EMBL" id="WIUZ02000029">
    <property type="protein sequence ID" value="KAF9777685.1"/>
    <property type="molecule type" value="Genomic_DNA"/>
</dbReference>
<evidence type="ECO:0000313" key="3">
    <source>
        <dbReference type="Proteomes" id="UP000736335"/>
    </source>
</evidence>
<keyword evidence="1" id="KW-0812">Transmembrane</keyword>
<feature type="non-terminal residue" evidence="2">
    <location>
        <position position="1"/>
    </location>
</feature>
<evidence type="ECO:0000313" key="2">
    <source>
        <dbReference type="EMBL" id="KAF9777685.1"/>
    </source>
</evidence>
<dbReference type="Proteomes" id="UP000736335">
    <property type="component" value="Unassembled WGS sequence"/>
</dbReference>
<evidence type="ECO:0000256" key="1">
    <source>
        <dbReference type="SAM" id="Phobius"/>
    </source>
</evidence>
<dbReference type="OrthoDB" id="3265282at2759"/>
<organism evidence="2 3">
    <name type="scientific">Thelephora terrestris</name>
    <dbReference type="NCBI Taxonomy" id="56493"/>
    <lineage>
        <taxon>Eukaryota</taxon>
        <taxon>Fungi</taxon>
        <taxon>Dikarya</taxon>
        <taxon>Basidiomycota</taxon>
        <taxon>Agaricomycotina</taxon>
        <taxon>Agaricomycetes</taxon>
        <taxon>Thelephorales</taxon>
        <taxon>Thelephoraceae</taxon>
        <taxon>Thelephora</taxon>
    </lineage>
</organism>
<keyword evidence="1" id="KW-0472">Membrane</keyword>
<gene>
    <name evidence="2" type="ORF">BJ322DRAFT_974976</name>
</gene>
<proteinExistence type="predicted"/>
<dbReference type="AlphaFoldDB" id="A0A9P6H1T2"/>
<name>A0A9P6H1T2_9AGAM</name>
<keyword evidence="1" id="KW-1133">Transmembrane helix</keyword>
<keyword evidence="3" id="KW-1185">Reference proteome</keyword>
<protein>
    <submittedName>
        <fullName evidence="2">Uncharacterized protein</fullName>
    </submittedName>
</protein>
<feature type="transmembrane region" description="Helical" evidence="1">
    <location>
        <begin position="12"/>
        <end position="31"/>
    </location>
</feature>
<accession>A0A9P6H1T2</accession>
<reference evidence="2" key="1">
    <citation type="journal article" date="2020" name="Nat. Commun.">
        <title>Large-scale genome sequencing of mycorrhizal fungi provides insights into the early evolution of symbiotic traits.</title>
        <authorList>
            <person name="Miyauchi S."/>
            <person name="Kiss E."/>
            <person name="Kuo A."/>
            <person name="Drula E."/>
            <person name="Kohler A."/>
            <person name="Sanchez-Garcia M."/>
            <person name="Morin E."/>
            <person name="Andreopoulos B."/>
            <person name="Barry K.W."/>
            <person name="Bonito G."/>
            <person name="Buee M."/>
            <person name="Carver A."/>
            <person name="Chen C."/>
            <person name="Cichocki N."/>
            <person name="Clum A."/>
            <person name="Culley D."/>
            <person name="Crous P.W."/>
            <person name="Fauchery L."/>
            <person name="Girlanda M."/>
            <person name="Hayes R.D."/>
            <person name="Keri Z."/>
            <person name="LaButti K."/>
            <person name="Lipzen A."/>
            <person name="Lombard V."/>
            <person name="Magnuson J."/>
            <person name="Maillard F."/>
            <person name="Murat C."/>
            <person name="Nolan M."/>
            <person name="Ohm R.A."/>
            <person name="Pangilinan J."/>
            <person name="Pereira M.F."/>
            <person name="Perotto S."/>
            <person name="Peter M."/>
            <person name="Pfister S."/>
            <person name="Riley R."/>
            <person name="Sitrit Y."/>
            <person name="Stielow J.B."/>
            <person name="Szollosi G."/>
            <person name="Zifcakova L."/>
            <person name="Stursova M."/>
            <person name="Spatafora J.W."/>
            <person name="Tedersoo L."/>
            <person name="Vaario L.M."/>
            <person name="Yamada A."/>
            <person name="Yan M."/>
            <person name="Wang P."/>
            <person name="Xu J."/>
            <person name="Bruns T."/>
            <person name="Baldrian P."/>
            <person name="Vilgalys R."/>
            <person name="Dunand C."/>
            <person name="Henrissat B."/>
            <person name="Grigoriev I.V."/>
            <person name="Hibbett D."/>
            <person name="Nagy L.G."/>
            <person name="Martin F.M."/>
        </authorList>
    </citation>
    <scope>NUCLEOTIDE SEQUENCE</scope>
    <source>
        <strain evidence="2">UH-Tt-Lm1</strain>
    </source>
</reference>
<feature type="non-terminal residue" evidence="2">
    <location>
        <position position="111"/>
    </location>
</feature>
<comment type="caution">
    <text evidence="2">The sequence shown here is derived from an EMBL/GenBank/DDBJ whole genome shotgun (WGS) entry which is preliminary data.</text>
</comment>
<feature type="transmembrane region" description="Helical" evidence="1">
    <location>
        <begin position="51"/>
        <end position="72"/>
    </location>
</feature>